<protein>
    <submittedName>
        <fullName evidence="2">Putative secreted protein synganglion overexpressed</fullName>
    </submittedName>
</protein>
<reference evidence="2" key="1">
    <citation type="submission" date="2019-09" db="EMBL/GenBank/DDBJ databases">
        <title>Organ-specific transcriptomic study of the physiology of the cattle tick, Rhipicephalus microplus.</title>
        <authorList>
            <person name="Tirloni L."/>
            <person name="Braz G."/>
            <person name="Gandara A.C.P."/>
            <person name="Sabadin G.A."/>
            <person name="da Silva R.M."/>
            <person name="Guizzo M.G."/>
            <person name="Machado J.A."/>
            <person name="Costa E.P."/>
            <person name="Gomes H.F."/>
            <person name="Moraes J."/>
            <person name="Mota M.B.S."/>
            <person name="Mesquita R.D."/>
            <person name="Alvarenga P.H."/>
            <person name="Alves F."/>
            <person name="Seixas A."/>
            <person name="da Fonseca R.N."/>
            <person name="Fogaca A."/>
            <person name="Logullo C."/>
            <person name="Tanaka A."/>
            <person name="Daffre S."/>
            <person name="Termignoni C."/>
            <person name="Vaz I.S.Jr."/>
            <person name="Oliveira P.L."/>
            <person name="Ribeiro J.M."/>
        </authorList>
    </citation>
    <scope>NUCLEOTIDE SEQUENCE</scope>
    <source>
        <strain evidence="2">Porto Alegre</strain>
    </source>
</reference>
<dbReference type="AlphaFoldDB" id="A0A6M2D9X1"/>
<accession>A0A6M2D9X1</accession>
<feature type="chain" id="PRO_5026880224" evidence="1">
    <location>
        <begin position="20"/>
        <end position="97"/>
    </location>
</feature>
<sequence>MSALALACSLMTLPTRLQLALFLHARTEFSMVTFSYSNVKQFFFEIFCEPDTTFLLVYSFTVAAFGEIGNTTSLPVNRFIVNDHIFNILSLKRNCIQ</sequence>
<proteinExistence type="predicted"/>
<evidence type="ECO:0000313" key="2">
    <source>
        <dbReference type="EMBL" id="NOV42912.1"/>
    </source>
</evidence>
<feature type="signal peptide" evidence="1">
    <location>
        <begin position="1"/>
        <end position="19"/>
    </location>
</feature>
<dbReference type="EMBL" id="GHWJ01010175">
    <property type="protein sequence ID" value="NOV42912.1"/>
    <property type="molecule type" value="Transcribed_RNA"/>
</dbReference>
<name>A0A6M2D9X1_RHIMP</name>
<organism evidence="2">
    <name type="scientific">Rhipicephalus microplus</name>
    <name type="common">Cattle tick</name>
    <name type="synonym">Boophilus microplus</name>
    <dbReference type="NCBI Taxonomy" id="6941"/>
    <lineage>
        <taxon>Eukaryota</taxon>
        <taxon>Metazoa</taxon>
        <taxon>Ecdysozoa</taxon>
        <taxon>Arthropoda</taxon>
        <taxon>Chelicerata</taxon>
        <taxon>Arachnida</taxon>
        <taxon>Acari</taxon>
        <taxon>Parasitiformes</taxon>
        <taxon>Ixodida</taxon>
        <taxon>Ixodoidea</taxon>
        <taxon>Ixodidae</taxon>
        <taxon>Rhipicephalinae</taxon>
        <taxon>Rhipicephalus</taxon>
        <taxon>Boophilus</taxon>
    </lineage>
</organism>
<keyword evidence="1" id="KW-0732">Signal</keyword>
<evidence type="ECO:0000256" key="1">
    <source>
        <dbReference type="SAM" id="SignalP"/>
    </source>
</evidence>